<name>A0A347W816_9PROT</name>
<dbReference type="AlphaFoldDB" id="A0A347W816"/>
<accession>A0A347W816</accession>
<dbReference type="Proteomes" id="UP000264120">
    <property type="component" value="Chromosome"/>
</dbReference>
<evidence type="ECO:0000256" key="1">
    <source>
        <dbReference type="SAM" id="MobiDB-lite"/>
    </source>
</evidence>
<evidence type="ECO:0000313" key="3">
    <source>
        <dbReference type="Proteomes" id="UP000264120"/>
    </source>
</evidence>
<organism evidence="2 3">
    <name type="scientific">Komagataeibacter saccharivorans</name>
    <dbReference type="NCBI Taxonomy" id="265959"/>
    <lineage>
        <taxon>Bacteria</taxon>
        <taxon>Pseudomonadati</taxon>
        <taxon>Pseudomonadota</taxon>
        <taxon>Alphaproteobacteria</taxon>
        <taxon>Acetobacterales</taxon>
        <taxon>Acetobacteraceae</taxon>
        <taxon>Komagataeibacter</taxon>
    </lineage>
</organism>
<gene>
    <name evidence="2" type="ORF">CD178_00179</name>
</gene>
<reference evidence="2 3" key="1">
    <citation type="submission" date="2017-08" db="EMBL/GenBank/DDBJ databases">
        <title>Complete genome sequence of Gluconacetobacter saccharivorans CV1 isolated from Fermented Vinegar.</title>
        <authorList>
            <person name="Kim S.-Y."/>
        </authorList>
    </citation>
    <scope>NUCLEOTIDE SEQUENCE [LARGE SCALE GENOMIC DNA]</scope>
    <source>
        <strain evidence="2 3">CV1</strain>
    </source>
</reference>
<dbReference type="EMBL" id="CP023036">
    <property type="protein sequence ID" value="AXY21009.1"/>
    <property type="molecule type" value="Genomic_DNA"/>
</dbReference>
<proteinExistence type="predicted"/>
<protein>
    <submittedName>
        <fullName evidence="2">Uncharacterized protein</fullName>
    </submittedName>
</protein>
<keyword evidence="3" id="KW-1185">Reference proteome</keyword>
<dbReference type="RefSeq" id="WP_162900364.1">
    <property type="nucleotide sequence ID" value="NZ_CP023036.1"/>
</dbReference>
<evidence type="ECO:0000313" key="2">
    <source>
        <dbReference type="EMBL" id="AXY21009.1"/>
    </source>
</evidence>
<feature type="region of interest" description="Disordered" evidence="1">
    <location>
        <begin position="37"/>
        <end position="56"/>
    </location>
</feature>
<sequence length="56" mass="6095">MMRLLAILRGRIAGIMLMMGVLAAMATTLDACGRIGAPHQPARSDGYYRSYPSPDR</sequence>
<dbReference type="KEGG" id="ksc:CD178_00179"/>